<protein>
    <submittedName>
        <fullName evidence="1">Uncharacterized protein</fullName>
    </submittedName>
</protein>
<evidence type="ECO:0000313" key="2">
    <source>
        <dbReference type="Proteomes" id="UP001383192"/>
    </source>
</evidence>
<sequence length="661" mass="74610">MSVTDINAYITGVQRRFPSYMQAIETLRKAGSPPSHVTAVHISSPSTRIQDALQSIAFLAQDMQEGSLESKLQTMMAVKRNWAMRARIGPWATFFLRLVLFDERVGPLSLDGLNLIDKSLYVVSLLLLYPDSCPDAADMETESKELRRASPGILPLASRVWLRVNEISHPSWSRWSPVLTLVLIDDSDSERMRMFMNTVNGCDQAGKDVVGICIRHMFVVVTHVYRYQESVLIGLQWHMALIMTLFNPGNAALGMKFMLRGGIVALVRALSVLMCKRKTVKRLRNCPRNSVQFRCIVGSIDTLATLLESLLKGPRWISEALDSGLLMILLKGEPFYHVDEDTRNTQGKRTCTEELCQTLAQIMENIALFAMYPSVMKRFQKSMKAISRCALEDRLQPRPPHFWGSWDKCKGKTSIYHQLFKMASDKGITMCAADKVWPYFKLVRLYSLIDNGACFSSVPLIVRDLKRAPITKCVTCVAQSVKASHTAPNHVQETIGKIIASVVMTWQIRIIVKGRPMASFMDVEFFKMLIRTYLFAHGREMGVFEDKDTRAKQKRPTVVINFDDNNEGTVLSPNNYELRSFKEMGKDERFTKASYRSWEQADRIAAKENRVVVAAFFPVTIGLASSAVCILETFSPGQIALRDTPIPGYDGPDVDEDEDVI</sequence>
<organism evidence="1 2">
    <name type="scientific">Paramarasmius palmivorus</name>
    <dbReference type="NCBI Taxonomy" id="297713"/>
    <lineage>
        <taxon>Eukaryota</taxon>
        <taxon>Fungi</taxon>
        <taxon>Dikarya</taxon>
        <taxon>Basidiomycota</taxon>
        <taxon>Agaricomycotina</taxon>
        <taxon>Agaricomycetes</taxon>
        <taxon>Agaricomycetidae</taxon>
        <taxon>Agaricales</taxon>
        <taxon>Marasmiineae</taxon>
        <taxon>Marasmiaceae</taxon>
        <taxon>Paramarasmius</taxon>
    </lineage>
</organism>
<reference evidence="1 2" key="1">
    <citation type="submission" date="2024-01" db="EMBL/GenBank/DDBJ databases">
        <title>A draft genome for a cacao thread blight-causing isolate of Paramarasmius palmivorus.</title>
        <authorList>
            <person name="Baruah I.K."/>
            <person name="Bukari Y."/>
            <person name="Amoako-Attah I."/>
            <person name="Meinhardt L.W."/>
            <person name="Bailey B.A."/>
            <person name="Cohen S.P."/>
        </authorList>
    </citation>
    <scope>NUCLEOTIDE SEQUENCE [LARGE SCALE GENOMIC DNA]</scope>
    <source>
        <strain evidence="1 2">GH-12</strain>
    </source>
</reference>
<name>A0AAW0CU10_9AGAR</name>
<comment type="caution">
    <text evidence="1">The sequence shown here is derived from an EMBL/GenBank/DDBJ whole genome shotgun (WGS) entry which is preliminary data.</text>
</comment>
<proteinExistence type="predicted"/>
<dbReference type="EMBL" id="JAYKXP010000033">
    <property type="protein sequence ID" value="KAK7041560.1"/>
    <property type="molecule type" value="Genomic_DNA"/>
</dbReference>
<dbReference type="Proteomes" id="UP001383192">
    <property type="component" value="Unassembled WGS sequence"/>
</dbReference>
<evidence type="ECO:0000313" key="1">
    <source>
        <dbReference type="EMBL" id="KAK7041560.1"/>
    </source>
</evidence>
<keyword evidence="2" id="KW-1185">Reference proteome</keyword>
<gene>
    <name evidence="1" type="ORF">VNI00_009147</name>
</gene>
<dbReference type="AlphaFoldDB" id="A0AAW0CU10"/>
<accession>A0AAW0CU10</accession>